<keyword evidence="13" id="KW-1185">Reference proteome</keyword>
<dbReference type="FunFam" id="3.40.50.2300:FF:000728">
    <property type="entry name" value="Uncharacterized protein"/>
    <property type="match status" value="1"/>
</dbReference>
<keyword evidence="5" id="KW-1133">Transmembrane helix</keyword>
<dbReference type="InterPro" id="IPR000337">
    <property type="entry name" value="GPCR_3"/>
</dbReference>
<dbReference type="PRINTS" id="PR00248">
    <property type="entry name" value="GPCRMGR"/>
</dbReference>
<dbReference type="Gene3D" id="3.40.50.2300">
    <property type="match status" value="2"/>
</dbReference>
<dbReference type="PANTHER" id="PTHR24061">
    <property type="entry name" value="CALCIUM-SENSING RECEPTOR-RELATED"/>
    <property type="match status" value="1"/>
</dbReference>
<proteinExistence type="predicted"/>
<evidence type="ECO:0000256" key="7">
    <source>
        <dbReference type="ARBA" id="ARBA00023136"/>
    </source>
</evidence>
<keyword evidence="9" id="KW-0325">Glycoprotein</keyword>
<comment type="caution">
    <text evidence="12">The sequence shown here is derived from an EMBL/GenBank/DDBJ whole genome shotgun (WGS) entry which is preliminary data.</text>
</comment>
<evidence type="ECO:0000256" key="10">
    <source>
        <dbReference type="ARBA" id="ARBA00023224"/>
    </source>
</evidence>
<gene>
    <name evidence="12" type="ORF">NDU88_000611</name>
</gene>
<comment type="subcellular location">
    <subcellularLocation>
        <location evidence="1">Cell membrane</location>
        <topology evidence="1">Multi-pass membrane protein</topology>
    </subcellularLocation>
</comment>
<evidence type="ECO:0000256" key="4">
    <source>
        <dbReference type="ARBA" id="ARBA00022729"/>
    </source>
</evidence>
<evidence type="ECO:0000256" key="8">
    <source>
        <dbReference type="ARBA" id="ARBA00023170"/>
    </source>
</evidence>
<feature type="domain" description="Receptor ligand binding region" evidence="11">
    <location>
        <begin position="17"/>
        <end position="420"/>
    </location>
</feature>
<dbReference type="InterPro" id="IPR000068">
    <property type="entry name" value="GPCR_3_Ca_sens_rcpt-rel"/>
</dbReference>
<evidence type="ECO:0000256" key="5">
    <source>
        <dbReference type="ARBA" id="ARBA00022989"/>
    </source>
</evidence>
<dbReference type="PRINTS" id="PR00592">
    <property type="entry name" value="CASENSINGR"/>
</dbReference>
<sequence length="490" mass="54950">MILQRVSDVMILQRNYQWLQAMVFAIEEINRNPNLLPNITLGFLIYDSCADPQRALHGTLWMLTGQERHTVNYRCYSGGPLAGIVGDGGSKGSIPIARVLGLYRYPQISYFSTTPLLSDRNQFPSFFRTIPSDIFQFHGLAQLVIHFNWTWVGILAADDDYGQTGVQILKVDLHNAGVCIAFSENIILSDSDRNAYHIVQVIKNSTANAIVIFALDSHLVPILNEILRQNITGRIFIASEAWSTSPLLSVEKYLKILSGTIGFAIHSKDMPGFKEYFSSVHPLRFSNDLLLQEFWEAAFGCKWQGPEIPTGCCNITTNLCTGAEKLDTVDGFYNDVTSPRVSFNAYRAVYAISVALHVLNSCSLREGPFNQGTCANILDFHCWQLLPYVQNVHFWDDFERKAFFDTSGNPLAQYDIVNWQLQTDGTVMHRTVGRYDLSAPGGNRLLINTTAIRWAASAEGHMGRDGKCFFGESQHIVTVARLNLVKTILE</sequence>
<dbReference type="EMBL" id="JANPWB010000016">
    <property type="protein sequence ID" value="KAJ1080400.1"/>
    <property type="molecule type" value="Genomic_DNA"/>
</dbReference>
<keyword evidence="2" id="KW-1003">Cell membrane</keyword>
<dbReference type="PANTHER" id="PTHR24061:SF599">
    <property type="entry name" value="G-PROTEIN COUPLED RECEPTORS FAMILY 3 PROFILE DOMAIN-CONTAINING PROTEIN"/>
    <property type="match status" value="1"/>
</dbReference>
<protein>
    <recommendedName>
        <fullName evidence="11">Receptor ligand binding region domain-containing protein</fullName>
    </recommendedName>
</protein>
<reference evidence="12" key="1">
    <citation type="journal article" date="2022" name="bioRxiv">
        <title>Sequencing and chromosome-scale assembly of the giantPleurodeles waltlgenome.</title>
        <authorList>
            <person name="Brown T."/>
            <person name="Elewa A."/>
            <person name="Iarovenko S."/>
            <person name="Subramanian E."/>
            <person name="Araus A.J."/>
            <person name="Petzold A."/>
            <person name="Susuki M."/>
            <person name="Suzuki K.-i.T."/>
            <person name="Hayashi T."/>
            <person name="Toyoda A."/>
            <person name="Oliveira C."/>
            <person name="Osipova E."/>
            <person name="Leigh N.D."/>
            <person name="Simon A."/>
            <person name="Yun M.H."/>
        </authorList>
    </citation>
    <scope>NUCLEOTIDE SEQUENCE</scope>
    <source>
        <strain evidence="12">20211129_DDA</strain>
        <tissue evidence="12">Liver</tissue>
    </source>
</reference>
<keyword evidence="4" id="KW-0732">Signal</keyword>
<keyword evidence="3" id="KW-0812">Transmembrane</keyword>
<evidence type="ECO:0000256" key="2">
    <source>
        <dbReference type="ARBA" id="ARBA00022475"/>
    </source>
</evidence>
<dbReference type="Pfam" id="PF01094">
    <property type="entry name" value="ANF_receptor"/>
    <property type="match status" value="1"/>
</dbReference>
<dbReference type="GO" id="GO:0004930">
    <property type="term" value="F:G protein-coupled receptor activity"/>
    <property type="evidence" value="ECO:0007669"/>
    <property type="project" value="UniProtKB-KW"/>
</dbReference>
<evidence type="ECO:0000256" key="3">
    <source>
        <dbReference type="ARBA" id="ARBA00022692"/>
    </source>
</evidence>
<dbReference type="SUPFAM" id="SSF53822">
    <property type="entry name" value="Periplasmic binding protein-like I"/>
    <property type="match status" value="1"/>
</dbReference>
<dbReference type="AlphaFoldDB" id="A0AAV7KN90"/>
<evidence type="ECO:0000313" key="12">
    <source>
        <dbReference type="EMBL" id="KAJ1080400.1"/>
    </source>
</evidence>
<organism evidence="12 13">
    <name type="scientific">Pleurodeles waltl</name>
    <name type="common">Iberian ribbed newt</name>
    <dbReference type="NCBI Taxonomy" id="8319"/>
    <lineage>
        <taxon>Eukaryota</taxon>
        <taxon>Metazoa</taxon>
        <taxon>Chordata</taxon>
        <taxon>Craniata</taxon>
        <taxon>Vertebrata</taxon>
        <taxon>Euteleostomi</taxon>
        <taxon>Amphibia</taxon>
        <taxon>Batrachia</taxon>
        <taxon>Caudata</taxon>
        <taxon>Salamandroidea</taxon>
        <taxon>Salamandridae</taxon>
        <taxon>Pleurodelinae</taxon>
        <taxon>Pleurodeles</taxon>
    </lineage>
</organism>
<dbReference type="InterPro" id="IPR028082">
    <property type="entry name" value="Peripla_BP_I"/>
</dbReference>
<evidence type="ECO:0000313" key="13">
    <source>
        <dbReference type="Proteomes" id="UP001066276"/>
    </source>
</evidence>
<dbReference type="FunFam" id="3.40.50.2300:FF:000016">
    <property type="entry name" value="Taste 1 receptor member 2"/>
    <property type="match status" value="1"/>
</dbReference>
<keyword evidence="8" id="KW-0675">Receptor</keyword>
<dbReference type="InterPro" id="IPR001828">
    <property type="entry name" value="ANF_lig-bd_rcpt"/>
</dbReference>
<evidence type="ECO:0000259" key="11">
    <source>
        <dbReference type="Pfam" id="PF01094"/>
    </source>
</evidence>
<accession>A0AAV7KN90</accession>
<keyword evidence="7" id="KW-0472">Membrane</keyword>
<dbReference type="Proteomes" id="UP001066276">
    <property type="component" value="Chromosome 12"/>
</dbReference>
<keyword evidence="6" id="KW-0297">G-protein coupled receptor</keyword>
<name>A0AAV7KN90_PLEWA</name>
<dbReference type="GO" id="GO:0005886">
    <property type="term" value="C:plasma membrane"/>
    <property type="evidence" value="ECO:0007669"/>
    <property type="project" value="UniProtKB-SubCell"/>
</dbReference>
<evidence type="ECO:0000256" key="9">
    <source>
        <dbReference type="ARBA" id="ARBA00023180"/>
    </source>
</evidence>
<evidence type="ECO:0000256" key="6">
    <source>
        <dbReference type="ARBA" id="ARBA00023040"/>
    </source>
</evidence>
<keyword evidence="10" id="KW-0807">Transducer</keyword>
<evidence type="ECO:0000256" key="1">
    <source>
        <dbReference type="ARBA" id="ARBA00004651"/>
    </source>
</evidence>